<dbReference type="PIRSF" id="PIRSF037037">
    <property type="entry name" value="Kelch-like_protein_gigaxonin"/>
    <property type="match status" value="1"/>
</dbReference>
<comment type="caution">
    <text evidence="7">The sequence shown here is derived from an EMBL/GenBank/DDBJ whole genome shotgun (WGS) entry which is preliminary data.</text>
</comment>
<dbReference type="SUPFAM" id="SSF117281">
    <property type="entry name" value="Kelch motif"/>
    <property type="match status" value="1"/>
</dbReference>
<evidence type="ECO:0000256" key="2">
    <source>
        <dbReference type="ARBA" id="ARBA00022441"/>
    </source>
</evidence>
<dbReference type="OMA" id="RFNIHHP"/>
<dbReference type="SMART" id="SM00875">
    <property type="entry name" value="BACK"/>
    <property type="match status" value="1"/>
</dbReference>
<dbReference type="GO" id="GO:0003779">
    <property type="term" value="F:actin binding"/>
    <property type="evidence" value="ECO:0007669"/>
    <property type="project" value="UniProtKB-KW"/>
</dbReference>
<dbReference type="SUPFAM" id="SSF54695">
    <property type="entry name" value="POZ domain"/>
    <property type="match status" value="1"/>
</dbReference>
<dbReference type="PANTHER" id="PTHR45632:SF26">
    <property type="entry name" value="BTB DOMAIN-CONTAINING PROTEIN"/>
    <property type="match status" value="1"/>
</dbReference>
<keyword evidence="3" id="KW-0677">Repeat</keyword>
<dbReference type="PANTHER" id="PTHR45632">
    <property type="entry name" value="LD33804P"/>
    <property type="match status" value="1"/>
</dbReference>
<feature type="compositionally biased region" description="Polar residues" evidence="5">
    <location>
        <begin position="97"/>
        <end position="110"/>
    </location>
</feature>
<name>A0A9J6H134_HAELO</name>
<feature type="region of interest" description="Disordered" evidence="5">
    <location>
        <begin position="1"/>
        <end position="42"/>
    </location>
</feature>
<dbReference type="SMART" id="SM00612">
    <property type="entry name" value="Kelch"/>
    <property type="match status" value="6"/>
</dbReference>
<comment type="function">
    <text evidence="4">Probable substrate-specific adapter of an E3 ubiquitin-protein ligase complex which mediates the ubiquitination and subsequent proteasomal degradation of target proteins. May have a role in synapse differentiation and growth.</text>
</comment>
<sequence>MSAAAGGDAQGTDTTKETGTAATPARRLFSDTRRMPKHPPDVVAHLEPTLNTMRRAREHCDVVFRTSDGMESQAHRFVLKSRYPGCGTFFARKTKGPNSLKSKFQSSHSKQGGGKQQRTEWPPVAEVYVSDLSLEMLEIVLDVAYRVPLRERVGPHNVGEVLKVAESLSIAEIRDYCLQVLKENLGVENCVGSYQLAVSGKYSALERTAYRYILRNFDTVWTASPEFQSLTIKHFHGLLSDDELQVRDEIQGTVGAILKWIAGDAQERRTYLSKLLRLARYSSCSSADVGRVIHDPEVRADNDALEFLSLVKAVVSFREAADGRDRLSTFHWLRPRVPKDILFMFGGWTDRATNDLVAYNYRSRRWKILANPRTPRRAHHGVAVLGGLVYFVGGFDGHDYHSSVVCFDVARKKWTDKANMNMARCYVSVAVLDGHIYAMGGFDGSRRTASCERYDSSRNQWDRVASMHEVRSNASAVTAAGRVYVLGGFTGAQVLNSVESYDPVTNAWTQVQGMSTPRRGLKAVVNDDVVYVVGGSDGFESLSWAEQLDVRSGEWSDLADMAFPRCNCAAVVFQGSIYVAGGFDDIDPVSNVERYDIEAGQWHREADLAVPRSAAAAWISHDVPDPKYWLPVPSSDDEEDDGEE</sequence>
<dbReference type="SMART" id="SM00225">
    <property type="entry name" value="BTB"/>
    <property type="match status" value="1"/>
</dbReference>
<accession>A0A9J6H134</accession>
<dbReference type="Proteomes" id="UP000821853">
    <property type="component" value="Chromosome 8"/>
</dbReference>
<evidence type="ECO:0000256" key="3">
    <source>
        <dbReference type="ARBA" id="ARBA00022737"/>
    </source>
</evidence>
<dbReference type="Gene3D" id="1.25.40.420">
    <property type="match status" value="1"/>
</dbReference>
<evidence type="ECO:0000313" key="8">
    <source>
        <dbReference type="Proteomes" id="UP000821853"/>
    </source>
</evidence>
<dbReference type="InterPro" id="IPR000210">
    <property type="entry name" value="BTB/POZ_dom"/>
</dbReference>
<proteinExistence type="predicted"/>
<dbReference type="Pfam" id="PF07707">
    <property type="entry name" value="BACK"/>
    <property type="match status" value="1"/>
</dbReference>
<feature type="region of interest" description="Disordered" evidence="5">
    <location>
        <begin position="97"/>
        <end position="119"/>
    </location>
</feature>
<dbReference type="InterPro" id="IPR017096">
    <property type="entry name" value="BTB-kelch_protein"/>
</dbReference>
<dbReference type="InterPro" id="IPR015915">
    <property type="entry name" value="Kelch-typ_b-propeller"/>
</dbReference>
<dbReference type="AlphaFoldDB" id="A0A9J6H134"/>
<protein>
    <recommendedName>
        <fullName evidence="1">Kelch-like protein diablo</fullName>
    </recommendedName>
</protein>
<dbReference type="EMBL" id="JABSTR010000010">
    <property type="protein sequence ID" value="KAH9380407.1"/>
    <property type="molecule type" value="Genomic_DNA"/>
</dbReference>
<keyword evidence="2" id="KW-0880">Kelch repeat</keyword>
<evidence type="ECO:0000256" key="4">
    <source>
        <dbReference type="ARBA" id="ARBA00043912"/>
    </source>
</evidence>
<dbReference type="Pfam" id="PF00651">
    <property type="entry name" value="BTB"/>
    <property type="match status" value="1"/>
</dbReference>
<dbReference type="Pfam" id="PF01344">
    <property type="entry name" value="Kelch_1"/>
    <property type="match status" value="1"/>
</dbReference>
<feature type="compositionally biased region" description="Basic and acidic residues" evidence="5">
    <location>
        <begin position="28"/>
        <end position="40"/>
    </location>
</feature>
<feature type="compositionally biased region" description="Low complexity" evidence="5">
    <location>
        <begin position="1"/>
        <end position="25"/>
    </location>
</feature>
<dbReference type="PRINTS" id="PR00501">
    <property type="entry name" value="KELCHREPEAT"/>
</dbReference>
<dbReference type="PROSITE" id="PS50097">
    <property type="entry name" value="BTB"/>
    <property type="match status" value="1"/>
</dbReference>
<dbReference type="OrthoDB" id="6493923at2759"/>
<dbReference type="Gene3D" id="2.120.10.80">
    <property type="entry name" value="Kelch-type beta propeller"/>
    <property type="match status" value="2"/>
</dbReference>
<keyword evidence="8" id="KW-1185">Reference proteome</keyword>
<evidence type="ECO:0000256" key="5">
    <source>
        <dbReference type="SAM" id="MobiDB-lite"/>
    </source>
</evidence>
<evidence type="ECO:0000313" key="7">
    <source>
        <dbReference type="EMBL" id="KAH9380407.1"/>
    </source>
</evidence>
<dbReference type="VEuPathDB" id="VectorBase:HLOH_043666"/>
<dbReference type="InterPro" id="IPR011705">
    <property type="entry name" value="BACK"/>
</dbReference>
<dbReference type="InterPro" id="IPR006652">
    <property type="entry name" value="Kelch_1"/>
</dbReference>
<dbReference type="InterPro" id="IPR011333">
    <property type="entry name" value="SKP1/BTB/POZ_sf"/>
</dbReference>
<organism evidence="7 8">
    <name type="scientific">Haemaphysalis longicornis</name>
    <name type="common">Bush tick</name>
    <dbReference type="NCBI Taxonomy" id="44386"/>
    <lineage>
        <taxon>Eukaryota</taxon>
        <taxon>Metazoa</taxon>
        <taxon>Ecdysozoa</taxon>
        <taxon>Arthropoda</taxon>
        <taxon>Chelicerata</taxon>
        <taxon>Arachnida</taxon>
        <taxon>Acari</taxon>
        <taxon>Parasitiformes</taxon>
        <taxon>Ixodida</taxon>
        <taxon>Ixodoidea</taxon>
        <taxon>Ixodidae</taxon>
        <taxon>Haemaphysalinae</taxon>
        <taxon>Haemaphysalis</taxon>
    </lineage>
</organism>
<evidence type="ECO:0000256" key="1">
    <source>
        <dbReference type="ARBA" id="ARBA00013699"/>
    </source>
</evidence>
<gene>
    <name evidence="7" type="ORF">HPB48_001062</name>
</gene>
<dbReference type="Gene3D" id="3.30.710.10">
    <property type="entry name" value="Potassium Channel Kv1.1, Chain A"/>
    <property type="match status" value="1"/>
</dbReference>
<feature type="domain" description="BTB" evidence="6">
    <location>
        <begin position="60"/>
        <end position="145"/>
    </location>
</feature>
<dbReference type="Pfam" id="PF24681">
    <property type="entry name" value="Kelch_KLHDC2_KLHL20_DRC7"/>
    <property type="match status" value="1"/>
</dbReference>
<evidence type="ECO:0000259" key="6">
    <source>
        <dbReference type="PROSITE" id="PS50097"/>
    </source>
</evidence>
<reference evidence="7 8" key="1">
    <citation type="journal article" date="2020" name="Cell">
        <title>Large-Scale Comparative Analyses of Tick Genomes Elucidate Their Genetic Diversity and Vector Capacities.</title>
        <authorList>
            <consortium name="Tick Genome and Microbiome Consortium (TIGMIC)"/>
            <person name="Jia N."/>
            <person name="Wang J."/>
            <person name="Shi W."/>
            <person name="Du L."/>
            <person name="Sun Y."/>
            <person name="Zhan W."/>
            <person name="Jiang J.F."/>
            <person name="Wang Q."/>
            <person name="Zhang B."/>
            <person name="Ji P."/>
            <person name="Bell-Sakyi L."/>
            <person name="Cui X.M."/>
            <person name="Yuan T.T."/>
            <person name="Jiang B.G."/>
            <person name="Yang W.F."/>
            <person name="Lam T.T."/>
            <person name="Chang Q.C."/>
            <person name="Ding S.J."/>
            <person name="Wang X.J."/>
            <person name="Zhu J.G."/>
            <person name="Ruan X.D."/>
            <person name="Zhao L."/>
            <person name="Wei J.T."/>
            <person name="Ye R.Z."/>
            <person name="Que T.C."/>
            <person name="Du C.H."/>
            <person name="Zhou Y.H."/>
            <person name="Cheng J.X."/>
            <person name="Dai P.F."/>
            <person name="Guo W.B."/>
            <person name="Han X.H."/>
            <person name="Huang E.J."/>
            <person name="Li L.F."/>
            <person name="Wei W."/>
            <person name="Gao Y.C."/>
            <person name="Liu J.Z."/>
            <person name="Shao H.Z."/>
            <person name="Wang X."/>
            <person name="Wang C.C."/>
            <person name="Yang T.C."/>
            <person name="Huo Q.B."/>
            <person name="Li W."/>
            <person name="Chen H.Y."/>
            <person name="Chen S.E."/>
            <person name="Zhou L.G."/>
            <person name="Ni X.B."/>
            <person name="Tian J.H."/>
            <person name="Sheng Y."/>
            <person name="Liu T."/>
            <person name="Pan Y.S."/>
            <person name="Xia L.Y."/>
            <person name="Li J."/>
            <person name="Zhao F."/>
            <person name="Cao W.C."/>
        </authorList>
    </citation>
    <scope>NUCLEOTIDE SEQUENCE [LARGE SCALE GENOMIC DNA]</scope>
    <source>
        <strain evidence="7">HaeL-2018</strain>
    </source>
</reference>